<accession>A0A8H7D8M8</accession>
<name>A0A8H7D8M8_9AGAR</name>
<dbReference type="AlphaFoldDB" id="A0A8H7D8M8"/>
<proteinExistence type="predicted"/>
<comment type="caution">
    <text evidence="1">The sequence shown here is derived from an EMBL/GenBank/DDBJ whole genome shotgun (WGS) entry which is preliminary data.</text>
</comment>
<reference evidence="1" key="1">
    <citation type="submission" date="2020-05" db="EMBL/GenBank/DDBJ databases">
        <title>Mycena genomes resolve the evolution of fungal bioluminescence.</title>
        <authorList>
            <person name="Tsai I.J."/>
        </authorList>
    </citation>
    <scope>NUCLEOTIDE SEQUENCE</scope>
    <source>
        <strain evidence="1">160909Yilan</strain>
    </source>
</reference>
<organism evidence="1 2">
    <name type="scientific">Mycena sanguinolenta</name>
    <dbReference type="NCBI Taxonomy" id="230812"/>
    <lineage>
        <taxon>Eukaryota</taxon>
        <taxon>Fungi</taxon>
        <taxon>Dikarya</taxon>
        <taxon>Basidiomycota</taxon>
        <taxon>Agaricomycotina</taxon>
        <taxon>Agaricomycetes</taxon>
        <taxon>Agaricomycetidae</taxon>
        <taxon>Agaricales</taxon>
        <taxon>Marasmiineae</taxon>
        <taxon>Mycenaceae</taxon>
        <taxon>Mycena</taxon>
    </lineage>
</organism>
<gene>
    <name evidence="1" type="ORF">MSAN_00888600</name>
</gene>
<dbReference type="Proteomes" id="UP000623467">
    <property type="component" value="Unassembled WGS sequence"/>
</dbReference>
<evidence type="ECO:0000313" key="2">
    <source>
        <dbReference type="Proteomes" id="UP000623467"/>
    </source>
</evidence>
<sequence length="155" mass="17340">MELFHVNKADSETLSLSEPIFDDPVTTIPLDLFEIAFLSSVRRAAEGVWERDIIVSDAEVGELPCLPARNASWINKYKSEGKKDARVRLAVNAFFTCGNKSAGPPVGLNGIASANTTHPIKKGKRTYPMLERLRRRRPARGVHREAHLHKVARRL</sequence>
<protein>
    <submittedName>
        <fullName evidence="1">Uncharacterized protein</fullName>
    </submittedName>
</protein>
<keyword evidence="2" id="KW-1185">Reference proteome</keyword>
<evidence type="ECO:0000313" key="1">
    <source>
        <dbReference type="EMBL" id="KAF7366324.1"/>
    </source>
</evidence>
<dbReference type="EMBL" id="JACAZH010000006">
    <property type="protein sequence ID" value="KAF7366324.1"/>
    <property type="molecule type" value="Genomic_DNA"/>
</dbReference>